<sequence>MEENTYIKKTLEEWDIIKPDVTNRVTKMLLECAVNTQLMDNSDLREIHATLSEKLAETFTTSWIINALEMSLNENSSLITFKRDSSREREKPNYDPEIEQRRFLRSKAARNFAYTLYCDHLAVVSDFGSLLLEFRRNEIESILQDNLKMKLQHALISELLSEDDSIPKVIFCQLICDQLALSMPLYWILKVVVKQHTPVIKNRKSGGLARWKSK</sequence>
<accession>A0A317ZF10</accession>
<protein>
    <submittedName>
        <fullName evidence="1">Uncharacterized protein</fullName>
    </submittedName>
</protein>
<dbReference type="EMBL" id="QHJQ01000006">
    <property type="protein sequence ID" value="PXA03880.1"/>
    <property type="molecule type" value="Genomic_DNA"/>
</dbReference>
<dbReference type="AlphaFoldDB" id="A0A317ZF10"/>
<reference evidence="1 2" key="1">
    <citation type="submission" date="2018-05" db="EMBL/GenBank/DDBJ databases">
        <title>Coraliomargarita sinensis sp. nov., isolated from a marine solar saltern.</title>
        <authorList>
            <person name="Zhou L.Y."/>
        </authorList>
    </citation>
    <scope>NUCLEOTIDE SEQUENCE [LARGE SCALE GENOMIC DNA]</scope>
    <source>
        <strain evidence="1 2">WN38</strain>
    </source>
</reference>
<gene>
    <name evidence="1" type="ORF">DDZ13_09575</name>
</gene>
<dbReference type="Proteomes" id="UP000247099">
    <property type="component" value="Unassembled WGS sequence"/>
</dbReference>
<proteinExistence type="predicted"/>
<evidence type="ECO:0000313" key="1">
    <source>
        <dbReference type="EMBL" id="PXA03880.1"/>
    </source>
</evidence>
<dbReference type="RefSeq" id="WP_110131236.1">
    <property type="nucleotide sequence ID" value="NZ_QHJQ01000006.1"/>
</dbReference>
<organism evidence="1 2">
    <name type="scientific">Coraliomargarita sinensis</name>
    <dbReference type="NCBI Taxonomy" id="2174842"/>
    <lineage>
        <taxon>Bacteria</taxon>
        <taxon>Pseudomonadati</taxon>
        <taxon>Verrucomicrobiota</taxon>
        <taxon>Opitutia</taxon>
        <taxon>Puniceicoccales</taxon>
        <taxon>Coraliomargaritaceae</taxon>
        <taxon>Coraliomargarita</taxon>
    </lineage>
</organism>
<comment type="caution">
    <text evidence="1">The sequence shown here is derived from an EMBL/GenBank/DDBJ whole genome shotgun (WGS) entry which is preliminary data.</text>
</comment>
<keyword evidence="2" id="KW-1185">Reference proteome</keyword>
<name>A0A317ZF10_9BACT</name>
<evidence type="ECO:0000313" key="2">
    <source>
        <dbReference type="Proteomes" id="UP000247099"/>
    </source>
</evidence>
<dbReference type="InParanoid" id="A0A317ZF10"/>